<name>A0ABS6VVZ2_9GAMM</name>
<accession>A0ABS6VVZ2</accession>
<gene>
    <name evidence="7" type="ORF">KXJ70_15390</name>
</gene>
<keyword evidence="4" id="KW-0521">NADP</keyword>
<feature type="domain" description="FAD/NAD(P)-binding" evidence="6">
    <location>
        <begin position="7"/>
        <end position="164"/>
    </location>
</feature>
<dbReference type="PIRSF" id="PIRSF000362">
    <property type="entry name" value="FNR"/>
    <property type="match status" value="1"/>
</dbReference>
<comment type="caution">
    <text evidence="7">The sequence shown here is derived from an EMBL/GenBank/DDBJ whole genome shotgun (WGS) entry which is preliminary data.</text>
</comment>
<dbReference type="InterPro" id="IPR023753">
    <property type="entry name" value="FAD/NAD-binding_dom"/>
</dbReference>
<evidence type="ECO:0000259" key="6">
    <source>
        <dbReference type="Pfam" id="PF07992"/>
    </source>
</evidence>
<dbReference type="PANTHER" id="PTHR48467:SF1">
    <property type="entry name" value="GLUTAMATE SYNTHASE 1 [NADH], CHLOROPLASTIC-LIKE"/>
    <property type="match status" value="1"/>
</dbReference>
<dbReference type="Proteomes" id="UP001166291">
    <property type="component" value="Unassembled WGS sequence"/>
</dbReference>
<comment type="cofactor">
    <cofactor evidence="1">
        <name>FAD</name>
        <dbReference type="ChEBI" id="CHEBI:57692"/>
    </cofactor>
</comment>
<protein>
    <submittedName>
        <fullName evidence="7">FAD-dependent oxidoreductase</fullName>
    </submittedName>
</protein>
<evidence type="ECO:0000256" key="5">
    <source>
        <dbReference type="ARBA" id="ARBA00023002"/>
    </source>
</evidence>
<proteinExistence type="predicted"/>
<dbReference type="InterPro" id="IPR055275">
    <property type="entry name" value="Ferredox_Rdtase"/>
</dbReference>
<keyword evidence="8" id="KW-1185">Reference proteome</keyword>
<evidence type="ECO:0000256" key="3">
    <source>
        <dbReference type="ARBA" id="ARBA00022827"/>
    </source>
</evidence>
<keyword evidence="2" id="KW-0285">Flavoprotein</keyword>
<reference evidence="7" key="1">
    <citation type="submission" date="2021-07" db="EMBL/GenBank/DDBJ databases">
        <title>Zhongshania sp. CAU 1632 isolated from seawater.</title>
        <authorList>
            <person name="Kim W."/>
        </authorList>
    </citation>
    <scope>NUCLEOTIDE SEQUENCE</scope>
    <source>
        <strain evidence="7">CAU 1632</strain>
    </source>
</reference>
<evidence type="ECO:0000313" key="8">
    <source>
        <dbReference type="Proteomes" id="UP001166291"/>
    </source>
</evidence>
<evidence type="ECO:0000313" key="7">
    <source>
        <dbReference type="EMBL" id="MBW2942179.1"/>
    </source>
</evidence>
<evidence type="ECO:0000256" key="2">
    <source>
        <dbReference type="ARBA" id="ARBA00022630"/>
    </source>
</evidence>
<keyword evidence="5" id="KW-0560">Oxidoreductase</keyword>
<dbReference type="Pfam" id="PF07992">
    <property type="entry name" value="Pyr_redox_2"/>
    <property type="match status" value="1"/>
</dbReference>
<evidence type="ECO:0000256" key="1">
    <source>
        <dbReference type="ARBA" id="ARBA00001974"/>
    </source>
</evidence>
<sequence>MSTSELNVAIIGSGPAGLYAAVELLRRERTAVVHIYDRLLTPGGLVRFGVSPDHSQRRLISEACENLAISSGRYFFHGNLEVGKDLTHETLQHHHHAIIYACGAAESRQLGIAGEKLKGSHTASEFISWYNGHTDYSDCDFNLKTHRAVVIGNGNVALDIARMILLGEQRLKSTDIADHALRSISDSTIKEVVILGRRGPNQAGFTLPEILELDQLDDIDIIFENADFSSTSHKLTLTQSMRANAMQNYAGRAQTERPKKLIFRFLTSPIQINGVDCVDSISTMKNYMIDDAIRDSPVSPSAGYNIIKTGLVIQAVGYKGTRIPDLPYDEHKCLVPNIDGRVIDGNHQILEGTYVAGWLKRGSNGVIGSNKFCSAETINNLLKDWTDNKLNHPHSTQKQLISHLRKQGLKPTDLSDWRKIDHFEKHTGITQKRPRVKITSKERMLSIAKQDAV</sequence>
<dbReference type="InterPro" id="IPR021163">
    <property type="entry name" value="Ferredox_Rdtase_adrenod"/>
</dbReference>
<organism evidence="7 8">
    <name type="scientific">Zhongshania aquimaris</name>
    <dbReference type="NCBI Taxonomy" id="2857107"/>
    <lineage>
        <taxon>Bacteria</taxon>
        <taxon>Pseudomonadati</taxon>
        <taxon>Pseudomonadota</taxon>
        <taxon>Gammaproteobacteria</taxon>
        <taxon>Cellvibrionales</taxon>
        <taxon>Spongiibacteraceae</taxon>
        <taxon>Zhongshania</taxon>
    </lineage>
</organism>
<dbReference type="EMBL" id="JAHWDQ010000004">
    <property type="protein sequence ID" value="MBW2942179.1"/>
    <property type="molecule type" value="Genomic_DNA"/>
</dbReference>
<dbReference type="PANTHER" id="PTHR48467">
    <property type="entry name" value="GLUTAMATE SYNTHASE 1 [NADH], CHLOROPLASTIC-LIKE"/>
    <property type="match status" value="1"/>
</dbReference>
<dbReference type="RefSeq" id="WP_219044416.1">
    <property type="nucleotide sequence ID" value="NZ_JAHWDQ010000004.1"/>
</dbReference>
<evidence type="ECO:0000256" key="4">
    <source>
        <dbReference type="ARBA" id="ARBA00022857"/>
    </source>
</evidence>
<keyword evidence="3" id="KW-0274">FAD</keyword>